<name>A0A9P4K6S5_9PLEO</name>
<dbReference type="EMBL" id="ML986630">
    <property type="protein sequence ID" value="KAF2263131.1"/>
    <property type="molecule type" value="Genomic_DNA"/>
</dbReference>
<feature type="non-terminal residue" evidence="1">
    <location>
        <position position="1"/>
    </location>
</feature>
<comment type="caution">
    <text evidence="1">The sequence shown here is derived from an EMBL/GenBank/DDBJ whole genome shotgun (WGS) entry which is preliminary data.</text>
</comment>
<dbReference type="AlphaFoldDB" id="A0A9P4K6S5"/>
<protein>
    <submittedName>
        <fullName evidence="1">Uncharacterized protein</fullName>
    </submittedName>
</protein>
<accession>A0A9P4K6S5</accession>
<reference evidence="2" key="1">
    <citation type="journal article" date="2020" name="Stud. Mycol.">
        <title>101 Dothideomycetes genomes: A test case for predicting lifestyles and emergence of pathogens.</title>
        <authorList>
            <person name="Haridas S."/>
            <person name="Albert R."/>
            <person name="Binder M."/>
            <person name="Bloem J."/>
            <person name="LaButti K."/>
            <person name="Salamov A."/>
            <person name="Andreopoulos B."/>
            <person name="Baker S."/>
            <person name="Barry K."/>
            <person name="Bills G."/>
            <person name="Bluhm B."/>
            <person name="Cannon C."/>
            <person name="Castanera R."/>
            <person name="Culley D."/>
            <person name="Daum C."/>
            <person name="Ezra D."/>
            <person name="Gonzalez J."/>
            <person name="Henrissat B."/>
            <person name="Kuo A."/>
            <person name="Liang C."/>
            <person name="Lipzen A."/>
            <person name="Lutzoni F."/>
            <person name="Magnuson J."/>
            <person name="Mondo S."/>
            <person name="Nolan M."/>
            <person name="Ohm R."/>
            <person name="Pangilinan J."/>
            <person name="Park H.-J."/>
            <person name="Ramirez L."/>
            <person name="Alfaro M."/>
            <person name="Sun H."/>
            <person name="Tritt A."/>
            <person name="Yoshinaga Y."/>
            <person name="Zwiers L.-H."/>
            <person name="Turgeon B."/>
            <person name="Goodwin S."/>
            <person name="Spatafora J."/>
            <person name="Crous P."/>
            <person name="Grigoriev I."/>
        </authorList>
    </citation>
    <scope>NUCLEOTIDE SEQUENCE [LARGE SCALE GENOMIC DNA]</scope>
    <source>
        <strain evidence="2">CBS 304.66</strain>
    </source>
</reference>
<keyword evidence="2" id="KW-1185">Reference proteome</keyword>
<sequence>ISDNAILGKIICRKDEFRLLYLTNIKSNCYRMLPLSSYPPFRVVKLNKTTLKVRLHVLYRHQLNYSYWAWRNYNRPDLIDFAIPCKKLSKIATRNIFS</sequence>
<organism evidence="1 2">
    <name type="scientific">Lojkania enalia</name>
    <dbReference type="NCBI Taxonomy" id="147567"/>
    <lineage>
        <taxon>Eukaryota</taxon>
        <taxon>Fungi</taxon>
        <taxon>Dikarya</taxon>
        <taxon>Ascomycota</taxon>
        <taxon>Pezizomycotina</taxon>
        <taxon>Dothideomycetes</taxon>
        <taxon>Pleosporomycetidae</taxon>
        <taxon>Pleosporales</taxon>
        <taxon>Pleosporales incertae sedis</taxon>
        <taxon>Lojkania</taxon>
    </lineage>
</organism>
<dbReference type="Proteomes" id="UP000800093">
    <property type="component" value="Unassembled WGS sequence"/>
</dbReference>
<gene>
    <name evidence="1" type="ORF">CC78DRAFT_466391</name>
</gene>
<proteinExistence type="predicted"/>
<evidence type="ECO:0000313" key="2">
    <source>
        <dbReference type="Proteomes" id="UP000800093"/>
    </source>
</evidence>
<evidence type="ECO:0000313" key="1">
    <source>
        <dbReference type="EMBL" id="KAF2263131.1"/>
    </source>
</evidence>